<dbReference type="EMBL" id="JJPB01000035">
    <property type="protein sequence ID" value="KKG33785.1"/>
    <property type="molecule type" value="Genomic_DNA"/>
</dbReference>
<accession>A0A0F8FI28</accession>
<evidence type="ECO:0000313" key="3">
    <source>
        <dbReference type="EMBL" id="KKG41954.1"/>
    </source>
</evidence>
<name>A0A0F8FI28_METMZ</name>
<dbReference type="EMBL" id="JJPE01000171">
    <property type="protein sequence ID" value="KKG39275.1"/>
    <property type="molecule type" value="Genomic_DNA"/>
</dbReference>
<dbReference type="EMBL" id="JJPH01000038">
    <property type="protein sequence ID" value="KKG54392.1"/>
    <property type="molecule type" value="Genomic_DNA"/>
</dbReference>
<dbReference type="Proteomes" id="UP000034667">
    <property type="component" value="Unassembled WGS sequence"/>
</dbReference>
<reference evidence="7 8" key="1">
    <citation type="journal article" date="2015" name="ISME J.">
        <title>Genomic and phenotypic differentiation among Methanosarcina mazei populations from Columbia River sediment.</title>
        <authorList>
            <person name="Youngblut N.D."/>
            <person name="Wirth J.S."/>
            <person name="Henriksen J.R."/>
            <person name="Smith M."/>
            <person name="Simon H."/>
            <person name="Metcalf W.W."/>
            <person name="Whitaker R.J."/>
        </authorList>
    </citation>
    <scope>NUCLEOTIDE SEQUENCE [LARGE SCALE GENOMIC DNA]</scope>
    <source>
        <strain evidence="6 12">1.F.M.0.5</strain>
        <strain evidence="1 7">3.F.A.1A.3</strain>
        <strain evidence="2 11">3.F.A.2.3</strain>
        <strain evidence="3 8">3.F.A.2.5</strain>
        <strain evidence="4 9">3.F.A.2.6</strain>
        <strain evidence="5 10">3.F.A.2.7</strain>
    </source>
</reference>
<protein>
    <recommendedName>
        <fullName evidence="13">Helix-turn-helix domain-containing protein</fullName>
    </recommendedName>
</protein>
<evidence type="ECO:0000313" key="4">
    <source>
        <dbReference type="EMBL" id="KKG53657.1"/>
    </source>
</evidence>
<dbReference type="GO" id="GO:0004803">
    <property type="term" value="F:transposase activity"/>
    <property type="evidence" value="ECO:0007669"/>
    <property type="project" value="InterPro"/>
</dbReference>
<dbReference type="GO" id="GO:0006313">
    <property type="term" value="P:DNA transposition"/>
    <property type="evidence" value="ECO:0007669"/>
    <property type="project" value="InterPro"/>
</dbReference>
<evidence type="ECO:0000313" key="1">
    <source>
        <dbReference type="EMBL" id="KKG33785.1"/>
    </source>
</evidence>
<organism evidence="3 8">
    <name type="scientific">Methanosarcina mazei</name>
    <name type="common">Methanosarcina frisia</name>
    <dbReference type="NCBI Taxonomy" id="2209"/>
    <lineage>
        <taxon>Archaea</taxon>
        <taxon>Methanobacteriati</taxon>
        <taxon>Methanobacteriota</taxon>
        <taxon>Stenosarchaea group</taxon>
        <taxon>Methanomicrobia</taxon>
        <taxon>Methanosarcinales</taxon>
        <taxon>Methanosarcinaceae</taxon>
        <taxon>Methanosarcina</taxon>
    </lineage>
</organism>
<evidence type="ECO:0000313" key="5">
    <source>
        <dbReference type="EMBL" id="KKG54392.1"/>
    </source>
</evidence>
<dbReference type="AlphaFoldDB" id="A0A0F8FI28"/>
<dbReference type="PATRIC" id="fig|2209.39.peg.2164"/>
<evidence type="ECO:0000313" key="12">
    <source>
        <dbReference type="Proteomes" id="UP000034921"/>
    </source>
</evidence>
<evidence type="ECO:0000313" key="7">
    <source>
        <dbReference type="Proteomes" id="UP000033878"/>
    </source>
</evidence>
<comment type="caution">
    <text evidence="3">The sequence shown here is derived from an EMBL/GenBank/DDBJ whole genome shotgun (WGS) entry which is preliminary data.</text>
</comment>
<dbReference type="Proteomes" id="UP000034151">
    <property type="component" value="Unassembled WGS sequence"/>
</dbReference>
<dbReference type="Pfam" id="PF01527">
    <property type="entry name" value="HTH_Tnp_1"/>
    <property type="match status" value="1"/>
</dbReference>
<dbReference type="EMBL" id="JJQE01000024">
    <property type="protein sequence ID" value="KKH31865.1"/>
    <property type="molecule type" value="Genomic_DNA"/>
</dbReference>
<dbReference type="Proteomes" id="UP000034243">
    <property type="component" value="Unassembled WGS sequence"/>
</dbReference>
<sequence>MKENVKLGFTYSALALSLGISEDTLYSWIRKGRDEQQQPYVSFYAALKEAEAELLAECLQQLKLSMKMGNVESAKFMLERRFNNMGYGKSSQVDVKAQNLNMNATVPMSQEQTEAMRADILSKLTPKERIY</sequence>
<evidence type="ECO:0000313" key="6">
    <source>
        <dbReference type="EMBL" id="KKH31865.1"/>
    </source>
</evidence>
<dbReference type="GO" id="GO:0003677">
    <property type="term" value="F:DNA binding"/>
    <property type="evidence" value="ECO:0007669"/>
    <property type="project" value="InterPro"/>
</dbReference>
<gene>
    <name evidence="5" type="ORF">DU36_11390</name>
    <name evidence="4" type="ORF">DU38_11475</name>
    <name evidence="3" type="ORF">DU39_09790</name>
    <name evidence="2" type="ORF">DU41_12085</name>
    <name evidence="1" type="ORF">DU49_09370</name>
    <name evidence="6" type="ORF">DU60_07335</name>
</gene>
<dbReference type="InterPro" id="IPR002514">
    <property type="entry name" value="Transposase_8"/>
</dbReference>
<evidence type="ECO:0000313" key="9">
    <source>
        <dbReference type="Proteomes" id="UP000034195"/>
    </source>
</evidence>
<evidence type="ECO:0008006" key="13">
    <source>
        <dbReference type="Google" id="ProtNLM"/>
    </source>
</evidence>
<dbReference type="EMBL" id="JJPG01000052">
    <property type="protein sequence ID" value="KKG53657.1"/>
    <property type="molecule type" value="Genomic_DNA"/>
</dbReference>
<evidence type="ECO:0000313" key="8">
    <source>
        <dbReference type="Proteomes" id="UP000034151"/>
    </source>
</evidence>
<proteinExistence type="predicted"/>
<dbReference type="Proteomes" id="UP000034195">
    <property type="component" value="Unassembled WGS sequence"/>
</dbReference>
<evidence type="ECO:0000313" key="10">
    <source>
        <dbReference type="Proteomes" id="UP000034243"/>
    </source>
</evidence>
<evidence type="ECO:0000313" key="11">
    <source>
        <dbReference type="Proteomes" id="UP000034667"/>
    </source>
</evidence>
<dbReference type="Proteomes" id="UP000033878">
    <property type="component" value="Unassembled WGS sequence"/>
</dbReference>
<evidence type="ECO:0000313" key="2">
    <source>
        <dbReference type="EMBL" id="KKG39275.1"/>
    </source>
</evidence>
<dbReference type="Proteomes" id="UP000034921">
    <property type="component" value="Unassembled WGS sequence"/>
</dbReference>
<dbReference type="EMBL" id="JJPF01000092">
    <property type="protein sequence ID" value="KKG41954.1"/>
    <property type="molecule type" value="Genomic_DNA"/>
</dbReference>